<reference evidence="5" key="1">
    <citation type="submission" date="2016-10" db="EMBL/GenBank/DDBJ databases">
        <authorList>
            <person name="Varghese N."/>
            <person name="Submissions S."/>
        </authorList>
    </citation>
    <scope>NUCLEOTIDE SEQUENCE [LARGE SCALE GENOMIC DNA]</scope>
    <source>
        <strain evidence="5">CGMCC 4.578</strain>
    </source>
</reference>
<feature type="transmembrane region" description="Helical" evidence="1">
    <location>
        <begin position="240"/>
        <end position="260"/>
    </location>
</feature>
<gene>
    <name evidence="4" type="ORF">SAMN05216195_102793</name>
</gene>
<keyword evidence="1" id="KW-0812">Transmembrane</keyword>
<keyword evidence="2" id="KW-0732">Signal</keyword>
<dbReference type="Proteomes" id="UP000199028">
    <property type="component" value="Unassembled WGS sequence"/>
</dbReference>
<dbReference type="EMBL" id="FOFT01000002">
    <property type="protein sequence ID" value="SEQ58465.1"/>
    <property type="molecule type" value="Genomic_DNA"/>
</dbReference>
<dbReference type="InterPro" id="IPR025510">
    <property type="entry name" value="DUF4397"/>
</dbReference>
<evidence type="ECO:0000256" key="2">
    <source>
        <dbReference type="SAM" id="SignalP"/>
    </source>
</evidence>
<feature type="domain" description="DUF4397" evidence="3">
    <location>
        <begin position="32"/>
        <end position="148"/>
    </location>
</feature>
<proteinExistence type="predicted"/>
<evidence type="ECO:0000256" key="1">
    <source>
        <dbReference type="SAM" id="Phobius"/>
    </source>
</evidence>
<dbReference type="AlphaFoldDB" id="A0A1H9H811"/>
<keyword evidence="1" id="KW-1133">Transmembrane helix</keyword>
<protein>
    <recommendedName>
        <fullName evidence="3">DUF4397 domain-containing protein</fullName>
    </recommendedName>
</protein>
<evidence type="ECO:0000313" key="4">
    <source>
        <dbReference type="EMBL" id="SEQ58465.1"/>
    </source>
</evidence>
<dbReference type="OrthoDB" id="5800709at2"/>
<accession>A0A1H9H811</accession>
<dbReference type="RefSeq" id="WP_090064289.1">
    <property type="nucleotide sequence ID" value="NZ_FOFT01000002.1"/>
</dbReference>
<evidence type="ECO:0000259" key="3">
    <source>
        <dbReference type="Pfam" id="PF14344"/>
    </source>
</evidence>
<dbReference type="Pfam" id="PF14344">
    <property type="entry name" value="DUF4397"/>
    <property type="match status" value="1"/>
</dbReference>
<name>A0A1H9H811_9PSEU</name>
<feature type="signal peptide" evidence="2">
    <location>
        <begin position="1"/>
        <end position="28"/>
    </location>
</feature>
<keyword evidence="1" id="KW-0472">Membrane</keyword>
<evidence type="ECO:0000313" key="5">
    <source>
        <dbReference type="Proteomes" id="UP000199028"/>
    </source>
</evidence>
<feature type="chain" id="PRO_5011738070" description="DUF4397 domain-containing protein" evidence="2">
    <location>
        <begin position="29"/>
        <end position="270"/>
    </location>
</feature>
<sequence length="270" mass="26659">MSSRLIRIASVAAVVVASTAGIASPAFAQQPSQVSVVHGIPGQPVDVYVNGKKTVENFQPSTVAGPLELAAGNYDVALTKPGEAVTSALLQNKSLAVPAGKNLSVAAHLDAAGKPVLTAFVNDTAMIAAGKARLVVRHLAAAPAVDVRAGGKPVFSALTNPNEVKADLPAGTVNADVVLAGTSTVAIGPKDVDLKAGTSTIVYAVGSAEGKTLGLAAQTISGLAGAPTGMPAGRGPVSDGLGSISSLLLAGVALGGVAFVTRRVVRHGSR</sequence>
<keyword evidence="5" id="KW-1185">Reference proteome</keyword>
<organism evidence="4 5">
    <name type="scientific">Lentzea flaviverrucosa</name>
    <dbReference type="NCBI Taxonomy" id="200379"/>
    <lineage>
        <taxon>Bacteria</taxon>
        <taxon>Bacillati</taxon>
        <taxon>Actinomycetota</taxon>
        <taxon>Actinomycetes</taxon>
        <taxon>Pseudonocardiales</taxon>
        <taxon>Pseudonocardiaceae</taxon>
        <taxon>Lentzea</taxon>
    </lineage>
</organism>